<dbReference type="Gene3D" id="3.40.50.300">
    <property type="entry name" value="P-loop containing nucleotide triphosphate hydrolases"/>
    <property type="match status" value="1"/>
</dbReference>
<evidence type="ECO:0000313" key="3">
    <source>
        <dbReference type="Proteomes" id="UP000220635"/>
    </source>
</evidence>
<evidence type="ECO:0000313" key="2">
    <source>
        <dbReference type="EMBL" id="PEV98601.1"/>
    </source>
</evidence>
<evidence type="ECO:0000259" key="1">
    <source>
        <dbReference type="Pfam" id="PF13401"/>
    </source>
</evidence>
<name>A0A2A8PS49_BACCE</name>
<dbReference type="InterPro" id="IPR049945">
    <property type="entry name" value="AAA_22"/>
</dbReference>
<dbReference type="EMBL" id="NTWE01000039">
    <property type="protein sequence ID" value="PEV98601.1"/>
    <property type="molecule type" value="Genomic_DNA"/>
</dbReference>
<dbReference type="Pfam" id="PF13401">
    <property type="entry name" value="AAA_22"/>
    <property type="match status" value="1"/>
</dbReference>
<proteinExistence type="predicted"/>
<dbReference type="GO" id="GO:0016887">
    <property type="term" value="F:ATP hydrolysis activity"/>
    <property type="evidence" value="ECO:0007669"/>
    <property type="project" value="InterPro"/>
</dbReference>
<dbReference type="AlphaFoldDB" id="A0A2A8PS49"/>
<protein>
    <submittedName>
        <fullName evidence="2">AAA family ATPase</fullName>
    </submittedName>
</protein>
<dbReference type="Proteomes" id="UP000220635">
    <property type="component" value="Unassembled WGS sequence"/>
</dbReference>
<accession>A0A2A8PS49</accession>
<organism evidence="2 3">
    <name type="scientific">Bacillus cereus</name>
    <dbReference type="NCBI Taxonomy" id="1396"/>
    <lineage>
        <taxon>Bacteria</taxon>
        <taxon>Bacillati</taxon>
        <taxon>Bacillota</taxon>
        <taxon>Bacilli</taxon>
        <taxon>Bacillales</taxon>
        <taxon>Bacillaceae</taxon>
        <taxon>Bacillus</taxon>
        <taxon>Bacillus cereus group</taxon>
    </lineage>
</organism>
<feature type="domain" description="ORC1/DEAH AAA+ ATPase" evidence="1">
    <location>
        <begin position="140"/>
        <end position="290"/>
    </location>
</feature>
<reference evidence="2 3" key="1">
    <citation type="submission" date="2017-09" db="EMBL/GenBank/DDBJ databases">
        <title>Large-scale bioinformatics analysis of Bacillus genomes uncovers conserved roles of natural products in bacterial physiology.</title>
        <authorList>
            <consortium name="Agbiome Team Llc"/>
            <person name="Bleich R.M."/>
            <person name="Grubbs K.J."/>
            <person name="Santa Maria K.C."/>
            <person name="Allen S.E."/>
            <person name="Farag S."/>
            <person name="Shank E.A."/>
            <person name="Bowers A."/>
        </authorList>
    </citation>
    <scope>NUCLEOTIDE SEQUENCE [LARGE SCALE GENOMIC DNA]</scope>
    <source>
        <strain evidence="2 3">AFS010695</strain>
    </source>
</reference>
<sequence>MQGLAANESQILYGEDIVDAIYSDQIVQDYESNPLIEALPPIFTEDEVIEQILVFPPFNEKERKLNPSYRFHCIQRLFQYFQPFEKHLDLEQRISRAIRQGYLHRNPMKKEEVMRVHESYKAIKEGKFIKNYQTEAKRTAAGFTIIGLSGIGKTTAIERVLSFYPQIIRHQEYQRRPFQFTQICWMKLDCPFDGSLKGLCMSFFSELDRLLGSNYLNKFGSQKNTTDLMMQRMAHLASRHGIGLLIIDEIQHLSLSKSGGSDKMLNFFVTLVNTIGIPVLMVGTNKAISILQSEFRQARRGSGQGDMVWSQMPKDESWDLFVEGMWEYQWTLNFTELTNELSDFLYEESQGVLDISIKLFMLSQIRAIASGEEKITKQIIKKVASDSLRLVKPMLEALKSGIPSEIAKYEDIRPIDIDEEVEKYKASIDMQKKIRIQKKLQRQKCHKKEQSLLEEVTLQLLAMDFDPKEVQSAVRKVFNKIGGNLGKPTVLKEVIKLLINKDEKKEERKDKKKKAILSSENYLVLLLQEARKKKQSVHEYFLDKDIIKQPLNEFWEGKENATLVPHSVSR</sequence>
<dbReference type="RefSeq" id="WP_098381063.1">
    <property type="nucleotide sequence ID" value="NZ_NTWE01000039.1"/>
</dbReference>
<dbReference type="OrthoDB" id="5593847at2"/>
<dbReference type="SUPFAM" id="SSF52540">
    <property type="entry name" value="P-loop containing nucleoside triphosphate hydrolases"/>
    <property type="match status" value="1"/>
</dbReference>
<gene>
    <name evidence="2" type="ORF">CN425_20165</name>
</gene>
<comment type="caution">
    <text evidence="2">The sequence shown here is derived from an EMBL/GenBank/DDBJ whole genome shotgun (WGS) entry which is preliminary data.</text>
</comment>
<dbReference type="InterPro" id="IPR027417">
    <property type="entry name" value="P-loop_NTPase"/>
</dbReference>